<dbReference type="EMBL" id="KF900687">
    <property type="protein sequence ID" value="AIF03710.1"/>
    <property type="molecule type" value="Genomic_DNA"/>
</dbReference>
<dbReference type="PANTHER" id="PTHR37467">
    <property type="entry name" value="EXPORTED CALCIUM-BINDING GLYCOPROTEIN-RELATED"/>
    <property type="match status" value="1"/>
</dbReference>
<proteinExistence type="predicted"/>
<accession>A0A075GKL7</accession>
<organism evidence="2">
    <name type="scientific">uncultured marine group II/III euryarchaeote KM3_169_C11</name>
    <dbReference type="NCBI Taxonomy" id="1457922"/>
    <lineage>
        <taxon>Archaea</taxon>
        <taxon>Methanobacteriati</taxon>
        <taxon>Methanobacteriota</taxon>
        <taxon>environmental samples</taxon>
    </lineage>
</organism>
<dbReference type="PANTHER" id="PTHR37467:SF1">
    <property type="entry name" value="EXPORTED CALCIUM-BINDING GLYCOPROTEIN"/>
    <property type="match status" value="1"/>
</dbReference>
<dbReference type="PROSITE" id="PS00018">
    <property type="entry name" value="EF_HAND_1"/>
    <property type="match status" value="3"/>
</dbReference>
<protein>
    <submittedName>
        <fullName evidence="2">AAA ATPase</fullName>
    </submittedName>
</protein>
<evidence type="ECO:0000313" key="2">
    <source>
        <dbReference type="EMBL" id="AIF03710.1"/>
    </source>
</evidence>
<feature type="region of interest" description="Disordered" evidence="1">
    <location>
        <begin position="940"/>
        <end position="964"/>
    </location>
</feature>
<reference evidence="2" key="1">
    <citation type="journal article" date="2014" name="Genome Biol. Evol.">
        <title>Pangenome evidence for extensive interdomain horizontal transfer affecting lineage core and shell genes in uncultured planktonic thaumarchaeota and euryarchaeota.</title>
        <authorList>
            <person name="Deschamps P."/>
            <person name="Zivanovic Y."/>
            <person name="Moreira D."/>
            <person name="Rodriguez-Valera F."/>
            <person name="Lopez-Garcia P."/>
        </authorList>
    </citation>
    <scope>NUCLEOTIDE SEQUENCE</scope>
</reference>
<dbReference type="InterPro" id="IPR018247">
    <property type="entry name" value="EF_Hand_1_Ca_BS"/>
</dbReference>
<sequence>MRRKQTVILVTLLILGSMVFVSQSRPNSPVESVHPDDTTGEGPPITDTDKDLIPDLHEEAFSQAINLTLDDITLVINGLDFENGSDNQSDFDNDGLVALAEYCWPYDLDNCFTNRRSLTGKPPGESESGLREFLDPRVADTDGDGLPDGYEVWMCMMETGSINESDAWECNAFDPLNSYDGQNDSDRCIDGDLGCGDGFDVDRDGIIEVHEWYTNAEEYNYGAWENWTTEFHGLRCIELMPACTDLDTRPTGYPGWLGTDPLRNDSDFFYWSGSRELAKSNRGDGIIDGWEVFFGLDPRNESDSLLDSDEDGWDIDRDGMVLPDGSRATIYLGEALSNLEEYYIFIDQGTWVRAGMKSTPLGKVDAEVQMYDQGTSPAILHHDVRALHVDSELGLIYVASMRGVTIFEPATGATYHYKLLPGVELNDMVHWTDGGGESFLVLALNQSIAVWNLDDSGKLDLTAPVNTAEFGEVSLLSRLSTGSGSLDLLAGGPAGSAWTFSVDGSGQVSAVVPAQKVVEALAVENATLQAVAHATLDGQTPQLYLGTDNGMLVADTADARGDFAITWIFNETLAELYVRAADPSNASHSANIRTLVVDGPRASDGTLSSHQTIWVGTAGGVHQFSLLDAADPLVAFTRERMQNDEWNTEGANNVHAILPLGDEVLIGSAFGTWVLNGDYARSLGVDVGHTRIPGFVTELAVMNVDGNETVFAGLDPGRYSNRMLINPFNNDSDLDGMPDGWENAHGLDPTDPFDRDEDLDVDGINLNPYVDDIPDHNWTNLDEFRYLAIVPEGFNGTDPRLSDTDGDGLLDGAEYWGWFFSETNFTCHYETGEYLCDDSEGEIAEQVYALGWQGTGSSGATDRATDPTVWDSDGDGMPDGWEIENRRWIGTTFHGGNEWTLDPMDPTDRDEDADSDGLTNYCEYQWELLLLDSRANGLPSHGESAEAAQNWTKIDPNNPDSDGDSLPDGWEARYACVWSMANVGINPLNGSDYLNNPDGDGYDANHDGELTEDEWFNNWMEYHIKDKQIFGNMTDDGTPLPAGFVTSLWNDSWTSGATLPFGERAGFNAISNVPGIILTDEGASDPLSADSDTDGMPDGWEVWFARWDTFDAQWMLNPMNSSDRFNDPDGDGMTNWEEYNSISANLSETDANQTSPQWFPFRSGNQIILQPWAQGVGAPSFGAFMSSDQYNLSGPTCDPNNGDSDGDGLLDGIELLFTEWNLSFLNWTLNPLVAGDGGADGDQDALTDLQELNLTYENPLNGGLAPPDAPKMWEEALVLESANFSERIEDMLEGRSGRAFIALQQHWNWEVTGIAQPFFSTLIGITDPTNNDTDDDGMIDGYEYWFTEWDLDGNRWSMNPLTITDVFADSDDDSYDCNQDGQIAPDERYSNLREYEARVYGKESMRYSFPPGFGIVDYGEDAINAYMDEQGLSWGDARAQLVQTFAAKDVTSSNRMNRINSAYSDNFNLSLIGISDPTHSDSDSDGIPDGWEFCYGTYQTVFPVDDWRWATNPVNPLDIDYDPDLDGWFDRTSGDRVATQGEWSSHVFTSGGIEDQISAGNSPLFFTNWMEYDNGTRPDLNDTDEDAITYTHISDPSDDNITLSYERDWALLDGREVFKYGTNALDNDTDWDMLPDWYEYKMGWNESNDNWSSYAQIETVWEQYTVLGSIVLRPLHDNGMGLLERPLMNWTWYTFNATDPADAMEDPDLDGDWECTNAGCTYTSYNNFQEFYGITNASLVSPTLVRSTPIPIAGTSPPINVVVSEWWELRETLLGLGQPSSYLVNYMRMYRTNSTDELYALVINDMDPDYMTIDNGNDIHLVKGDWTDEYGRVFGDQYHFPNTGIGENVWGWWRIDMDGDQIADGTNPLNWDSDGDWLNDWFEIENDMLDNVRGNGPSPLRWDDRKTNIG</sequence>
<dbReference type="InterPro" id="IPR053180">
    <property type="entry name" value="Ca-binding_acidic-repeat"/>
</dbReference>
<feature type="region of interest" description="Disordered" evidence="1">
    <location>
        <begin position="855"/>
        <end position="877"/>
    </location>
</feature>
<name>A0A075GKL7_9EURY</name>
<feature type="region of interest" description="Disordered" evidence="1">
    <location>
        <begin position="25"/>
        <end position="46"/>
    </location>
</feature>
<evidence type="ECO:0000256" key="1">
    <source>
        <dbReference type="SAM" id="MobiDB-lite"/>
    </source>
</evidence>